<dbReference type="EMBL" id="JAAGAX010000003">
    <property type="protein sequence ID" value="KAF2321302.1"/>
    <property type="molecule type" value="Genomic_DNA"/>
</dbReference>
<protein>
    <recommendedName>
        <fullName evidence="1">PGG domain-containing protein</fullName>
    </recommendedName>
</protein>
<comment type="caution">
    <text evidence="2">The sequence shown here is derived from an EMBL/GenBank/DDBJ whole genome shotgun (WGS) entry which is preliminary data.</text>
</comment>
<sequence>MKSSERRNTELVVETLILTAMYQASLSPPGGLWQALRTVTNLLQDCSGFSLITPCSVSWLIVSYLLSMSVIIPDKKAEVYSLSMSSFMALLHMRLYRS</sequence>
<reference evidence="2 3" key="1">
    <citation type="journal article" date="2020" name="Mol. Plant">
        <title>The Chromosome-Based Rubber Tree Genome Provides New Insights into Spurge Genome Evolution and Rubber Biosynthesis.</title>
        <authorList>
            <person name="Liu J."/>
            <person name="Shi C."/>
            <person name="Shi C.C."/>
            <person name="Li W."/>
            <person name="Zhang Q.J."/>
            <person name="Zhang Y."/>
            <person name="Li K."/>
            <person name="Lu H.F."/>
            <person name="Shi C."/>
            <person name="Zhu S.T."/>
            <person name="Xiao Z.Y."/>
            <person name="Nan H."/>
            <person name="Yue Y."/>
            <person name="Zhu X.G."/>
            <person name="Wu Y."/>
            <person name="Hong X.N."/>
            <person name="Fan G.Y."/>
            <person name="Tong Y."/>
            <person name="Zhang D."/>
            <person name="Mao C.L."/>
            <person name="Liu Y.L."/>
            <person name="Hao S.J."/>
            <person name="Liu W.Q."/>
            <person name="Lv M.Q."/>
            <person name="Zhang H.B."/>
            <person name="Liu Y."/>
            <person name="Hu-Tang G.R."/>
            <person name="Wang J.P."/>
            <person name="Wang J.H."/>
            <person name="Sun Y.H."/>
            <person name="Ni S.B."/>
            <person name="Chen W.B."/>
            <person name="Zhang X.C."/>
            <person name="Jiao Y.N."/>
            <person name="Eichler E.E."/>
            <person name="Li G.H."/>
            <person name="Liu X."/>
            <person name="Gao L.Z."/>
        </authorList>
    </citation>
    <scope>NUCLEOTIDE SEQUENCE [LARGE SCALE GENOMIC DNA]</scope>
    <source>
        <strain evidence="3">cv. GT1</strain>
        <tissue evidence="2">Leaf</tissue>
    </source>
</reference>
<accession>A0A6A6N533</accession>
<evidence type="ECO:0000313" key="2">
    <source>
        <dbReference type="EMBL" id="KAF2321302.1"/>
    </source>
</evidence>
<name>A0A6A6N533_HEVBR</name>
<keyword evidence="3" id="KW-1185">Reference proteome</keyword>
<dbReference type="Proteomes" id="UP000467840">
    <property type="component" value="Chromosome 10"/>
</dbReference>
<proteinExistence type="predicted"/>
<gene>
    <name evidence="2" type="ORF">GH714_038551</name>
</gene>
<dbReference type="InterPro" id="IPR026961">
    <property type="entry name" value="PGG_dom"/>
</dbReference>
<evidence type="ECO:0000259" key="1">
    <source>
        <dbReference type="Pfam" id="PF13962"/>
    </source>
</evidence>
<feature type="domain" description="PGG" evidence="1">
    <location>
        <begin position="4"/>
        <end position="71"/>
    </location>
</feature>
<dbReference type="Pfam" id="PF13962">
    <property type="entry name" value="PGG"/>
    <property type="match status" value="1"/>
</dbReference>
<dbReference type="AlphaFoldDB" id="A0A6A6N533"/>
<organism evidence="2 3">
    <name type="scientific">Hevea brasiliensis</name>
    <name type="common">Para rubber tree</name>
    <name type="synonym">Siphonia brasiliensis</name>
    <dbReference type="NCBI Taxonomy" id="3981"/>
    <lineage>
        <taxon>Eukaryota</taxon>
        <taxon>Viridiplantae</taxon>
        <taxon>Streptophyta</taxon>
        <taxon>Embryophyta</taxon>
        <taxon>Tracheophyta</taxon>
        <taxon>Spermatophyta</taxon>
        <taxon>Magnoliopsida</taxon>
        <taxon>eudicotyledons</taxon>
        <taxon>Gunneridae</taxon>
        <taxon>Pentapetalae</taxon>
        <taxon>rosids</taxon>
        <taxon>fabids</taxon>
        <taxon>Malpighiales</taxon>
        <taxon>Euphorbiaceae</taxon>
        <taxon>Crotonoideae</taxon>
        <taxon>Micrandreae</taxon>
        <taxon>Hevea</taxon>
    </lineage>
</organism>
<evidence type="ECO:0000313" key="3">
    <source>
        <dbReference type="Proteomes" id="UP000467840"/>
    </source>
</evidence>